<protein>
    <submittedName>
        <fullName evidence="1">Uncharacterized protein</fullName>
    </submittedName>
</protein>
<evidence type="ECO:0000313" key="2">
    <source>
        <dbReference type="Proteomes" id="UP000318288"/>
    </source>
</evidence>
<comment type="caution">
    <text evidence="1">The sequence shown here is derived from an EMBL/GenBank/DDBJ whole genome shotgun (WGS) entry which is preliminary data.</text>
</comment>
<dbReference type="RefSeq" id="WP_146462256.1">
    <property type="nucleotide sequence ID" value="NZ_SJPW01000009.1"/>
</dbReference>
<organism evidence="1 2">
    <name type="scientific">Rubripirellula tenax</name>
    <dbReference type="NCBI Taxonomy" id="2528015"/>
    <lineage>
        <taxon>Bacteria</taxon>
        <taxon>Pseudomonadati</taxon>
        <taxon>Planctomycetota</taxon>
        <taxon>Planctomycetia</taxon>
        <taxon>Pirellulales</taxon>
        <taxon>Pirellulaceae</taxon>
        <taxon>Rubripirellula</taxon>
    </lineage>
</organism>
<keyword evidence="2" id="KW-1185">Reference proteome</keyword>
<proteinExistence type="predicted"/>
<dbReference type="Proteomes" id="UP000318288">
    <property type="component" value="Unassembled WGS sequence"/>
</dbReference>
<sequence length="543" mass="60759">MPIELKFYVSYRALLMFAAIAIFDASLVTAQQDARPKMHPSEIQFHRQAVRRMVFDPSQAIPLSTLDPSKVVSFDLMHPELSQAKEKVNCSIDGGALTIASTDKAAESFRWFGGFNPFATYEVTIGSFTGTGSTGLSFQDSEKPNSLSADVMFADGKPVAITWHVVRDSLEVDRVRWQWPAELDDLSAPFVLRAQFSAVGVNVFVESEGRSLLVGYADFAQHFDLRKQSRFTRFQSGISSQLQPKSYVEILGAAGVLSPGSGQADLRAITDENGVPLLEDGRIWLTITLRGRALPHPTQGVFSLNPSVFDLRFEGMIVFDMGDGRLRNELASHLFRDSESGQWRGWTTGFSAFGNDADKEAKSILAVWSSTDPRRGFSVMKAKPVGIEGAHEDPHCIYDSEVKKWRLLLCEHGKKYQAAMWESDHWDHGFERIAGPVDVDSTGTLIQKFGDTRYALFGSADRKVYVRSYPDLQPIGELKMDLPPWKNDHGTRIWPNVIPMPEGYSAPFIALMMDRANFPGMPKPNWTYGAMYLYHGYPIHYDD</sequence>
<evidence type="ECO:0000313" key="1">
    <source>
        <dbReference type="EMBL" id="TWU44766.1"/>
    </source>
</evidence>
<accession>A0A5C6EB94</accession>
<dbReference type="EMBL" id="SJPW01000009">
    <property type="protein sequence ID" value="TWU44766.1"/>
    <property type="molecule type" value="Genomic_DNA"/>
</dbReference>
<reference evidence="1 2" key="1">
    <citation type="submission" date="2019-02" db="EMBL/GenBank/DDBJ databases">
        <title>Deep-cultivation of Planctomycetes and their phenomic and genomic characterization uncovers novel biology.</title>
        <authorList>
            <person name="Wiegand S."/>
            <person name="Jogler M."/>
            <person name="Boedeker C."/>
            <person name="Pinto D."/>
            <person name="Vollmers J."/>
            <person name="Rivas-Marin E."/>
            <person name="Kohn T."/>
            <person name="Peeters S.H."/>
            <person name="Heuer A."/>
            <person name="Rast P."/>
            <person name="Oberbeckmann S."/>
            <person name="Bunk B."/>
            <person name="Jeske O."/>
            <person name="Meyerdierks A."/>
            <person name="Storesund J.E."/>
            <person name="Kallscheuer N."/>
            <person name="Luecker S."/>
            <person name="Lage O.M."/>
            <person name="Pohl T."/>
            <person name="Merkel B.J."/>
            <person name="Hornburger P."/>
            <person name="Mueller R.-W."/>
            <person name="Bruemmer F."/>
            <person name="Labrenz M."/>
            <person name="Spormann A.M."/>
            <person name="Op Den Camp H."/>
            <person name="Overmann J."/>
            <person name="Amann R."/>
            <person name="Jetten M.S.M."/>
            <person name="Mascher T."/>
            <person name="Medema M.H."/>
            <person name="Devos D.P."/>
            <person name="Kaster A.-K."/>
            <person name="Ovreas L."/>
            <person name="Rohde M."/>
            <person name="Galperin M.Y."/>
            <person name="Jogler C."/>
        </authorList>
    </citation>
    <scope>NUCLEOTIDE SEQUENCE [LARGE SCALE GENOMIC DNA]</scope>
    <source>
        <strain evidence="1 2">Poly51</strain>
    </source>
</reference>
<gene>
    <name evidence="1" type="ORF">Poly51_58320</name>
</gene>
<dbReference type="OrthoDB" id="225477at2"/>
<dbReference type="AlphaFoldDB" id="A0A5C6EB94"/>
<name>A0A5C6EB94_9BACT</name>